<dbReference type="OrthoDB" id="1625601at2"/>
<dbReference type="InterPro" id="IPR036397">
    <property type="entry name" value="RNaseH_sf"/>
</dbReference>
<gene>
    <name evidence="2" type="ORF">C6Y28_05935</name>
</gene>
<keyword evidence="1" id="KW-0472">Membrane</keyword>
<keyword evidence="1" id="KW-1133">Transmembrane helix</keyword>
<dbReference type="InterPro" id="IPR012337">
    <property type="entry name" value="RNaseH-like_sf"/>
</dbReference>
<proteinExistence type="predicted"/>
<feature type="transmembrane region" description="Helical" evidence="1">
    <location>
        <begin position="224"/>
        <end position="245"/>
    </location>
</feature>
<dbReference type="Proteomes" id="UP000238358">
    <property type="component" value="Chromosome"/>
</dbReference>
<reference evidence="2 3" key="1">
    <citation type="journal article" date="2018" name="Genome Announc.">
        <title>Complete genomes of two Megasphaera elsdenii strains, NCIMB 702410 and ATCC 25940.</title>
        <authorList>
            <person name="Hatmaker E.A."/>
            <person name="O'Dell K."/>
            <person name="Riley L.A."/>
            <person name="Klingeman D.M."/>
            <person name="Guss A.M."/>
        </authorList>
    </citation>
    <scope>NUCLEOTIDE SEQUENCE [LARGE SCALE GENOMIC DNA]</scope>
    <source>
        <strain evidence="2 3">NCIMB702410</strain>
    </source>
</reference>
<evidence type="ECO:0000256" key="1">
    <source>
        <dbReference type="SAM" id="Phobius"/>
    </source>
</evidence>
<evidence type="ECO:0000313" key="3">
    <source>
        <dbReference type="Proteomes" id="UP000238358"/>
    </source>
</evidence>
<keyword evidence="1" id="KW-0812">Transmembrane</keyword>
<sequence length="373" mass="42046">MDTNTQKALESLRRRKVNASIAIAADLANDNLNSICRLALAWISDGNVHGISYFIKPREGPVQAHNLTEDMLADSKPFDVVWDEDIAFLLKDAVLSAYRSERLFPAIKASYEASGRELPLKDVYIRDLKFLASTYMPNLANDSLSSILHRMKIPVDMDNALSRAMACICGLSWLENLYPISSYGIPLSAILAGALQGQPEEVVETREEREAREQKEAKYAKLTYYTKMLFLPFVIFCLFITIYYVHRYGEAAQSNVNFSRYSTSGVPELSDSEKEAQQEKTRLPSSSGRYLMMRGTYVIPDETTIPTFLKASHDRDMETIRSLVRSDKILVFAKPTRIQITGDKDKNGFVPIQILEGDYANRTGFAADDMISK</sequence>
<dbReference type="SUPFAM" id="SSF53098">
    <property type="entry name" value="Ribonuclease H-like"/>
    <property type="match status" value="1"/>
</dbReference>
<protein>
    <submittedName>
        <fullName evidence="2">Uncharacterized protein</fullName>
    </submittedName>
</protein>
<dbReference type="Gene3D" id="3.30.420.10">
    <property type="entry name" value="Ribonuclease H-like superfamily/Ribonuclease H"/>
    <property type="match status" value="1"/>
</dbReference>
<dbReference type="EMBL" id="CP027569">
    <property type="protein sequence ID" value="AVO27176.1"/>
    <property type="molecule type" value="Genomic_DNA"/>
</dbReference>
<accession>A0A2S0M6U4</accession>
<name>A0A2S0M6U4_MEGEL</name>
<organism evidence="2 3">
    <name type="scientific">Megasphaera elsdenii</name>
    <dbReference type="NCBI Taxonomy" id="907"/>
    <lineage>
        <taxon>Bacteria</taxon>
        <taxon>Bacillati</taxon>
        <taxon>Bacillota</taxon>
        <taxon>Negativicutes</taxon>
        <taxon>Veillonellales</taxon>
        <taxon>Veillonellaceae</taxon>
        <taxon>Megasphaera</taxon>
    </lineage>
</organism>
<dbReference type="GO" id="GO:0003676">
    <property type="term" value="F:nucleic acid binding"/>
    <property type="evidence" value="ECO:0007669"/>
    <property type="project" value="InterPro"/>
</dbReference>
<dbReference type="AlphaFoldDB" id="A0A2S0M6U4"/>
<evidence type="ECO:0000313" key="2">
    <source>
        <dbReference type="EMBL" id="AVO27176.1"/>
    </source>
</evidence>
<dbReference type="RefSeq" id="WP_027895427.1">
    <property type="nucleotide sequence ID" value="NZ_CALZUV010000005.1"/>
</dbReference>